<evidence type="ECO:0000313" key="1">
    <source>
        <dbReference type="EMBL" id="QPQ54004.1"/>
    </source>
</evidence>
<accession>A0A7T2GHL5</accession>
<dbReference type="EMBL" id="CP065592">
    <property type="protein sequence ID" value="QPQ54004.1"/>
    <property type="molecule type" value="Genomic_DNA"/>
</dbReference>
<dbReference type="RefSeq" id="WP_200970536.1">
    <property type="nucleotide sequence ID" value="NZ_CP065592.1"/>
</dbReference>
<dbReference type="Proteomes" id="UP000594873">
    <property type="component" value="Chromosome"/>
</dbReference>
<protein>
    <submittedName>
        <fullName evidence="1">Uncharacterized protein</fullName>
    </submittedName>
</protein>
<organism evidence="1 2">
    <name type="scientific">Allosphingosinicella flava</name>
    <dbReference type="NCBI Taxonomy" id="2771430"/>
    <lineage>
        <taxon>Bacteria</taxon>
        <taxon>Pseudomonadati</taxon>
        <taxon>Pseudomonadota</taxon>
        <taxon>Alphaproteobacteria</taxon>
        <taxon>Sphingomonadales</taxon>
        <taxon>Sphingomonadaceae</taxon>
        <taxon>Allosphingosinicella</taxon>
    </lineage>
</organism>
<gene>
    <name evidence="1" type="ORF">IC614_06375</name>
</gene>
<name>A0A7T2GHL5_9SPHN</name>
<dbReference type="AlphaFoldDB" id="A0A7T2GHL5"/>
<reference evidence="1 2" key="1">
    <citation type="submission" date="2020-11" db="EMBL/GenBank/DDBJ databases">
        <title>Genome seq and assembly of Sphingosinicella sp.</title>
        <authorList>
            <person name="Chhetri G."/>
        </authorList>
    </citation>
    <scope>NUCLEOTIDE SEQUENCE [LARGE SCALE GENOMIC DNA]</scope>
    <source>
        <strain evidence="1 2">UDD2</strain>
    </source>
</reference>
<evidence type="ECO:0000313" key="2">
    <source>
        <dbReference type="Proteomes" id="UP000594873"/>
    </source>
</evidence>
<dbReference type="KEGG" id="sflv:IC614_06375"/>
<sequence>MMALQRDASSELLRAIRRRAGDRATLAIENLSSRPWASATFSGARHHIAFRIEGDHADDMADALLTGIEAAEFTLRGHIVADIIVLGRDLTDRGAVRIRLEALTVEDA</sequence>
<keyword evidence="2" id="KW-1185">Reference proteome</keyword>
<proteinExistence type="predicted"/>